<protein>
    <submittedName>
        <fullName evidence="1">Uncharacterized protein</fullName>
    </submittedName>
</protein>
<comment type="caution">
    <text evidence="1">The sequence shown here is derived from an EMBL/GenBank/DDBJ whole genome shotgun (WGS) entry which is preliminary data.</text>
</comment>
<sequence>MSSYSEINDFDYYVDNKKTLNLNFGFDDYDSFEPNVTTATIRMVYRFENNQEPEMQMTVAGTETDSFKPKNGNWCLYNETFTISPHSPTNLTLNLKVISGASNVKGNFHIDYLAVCLN</sequence>
<dbReference type="EMBL" id="VSSQ01065727">
    <property type="protein sequence ID" value="MPN18405.1"/>
    <property type="molecule type" value="Genomic_DNA"/>
</dbReference>
<proteinExistence type="predicted"/>
<reference evidence="1" key="1">
    <citation type="submission" date="2019-08" db="EMBL/GenBank/DDBJ databases">
        <authorList>
            <person name="Kucharzyk K."/>
            <person name="Murdoch R.W."/>
            <person name="Higgins S."/>
            <person name="Loffler F."/>
        </authorList>
    </citation>
    <scope>NUCLEOTIDE SEQUENCE</scope>
</reference>
<name>A0A645FVA5_9ZZZZ</name>
<dbReference type="AlphaFoldDB" id="A0A645FVA5"/>
<gene>
    <name evidence="1" type="ORF">SDC9_165765</name>
</gene>
<accession>A0A645FVA5</accession>
<evidence type="ECO:0000313" key="1">
    <source>
        <dbReference type="EMBL" id="MPN18405.1"/>
    </source>
</evidence>
<organism evidence="1">
    <name type="scientific">bioreactor metagenome</name>
    <dbReference type="NCBI Taxonomy" id="1076179"/>
    <lineage>
        <taxon>unclassified sequences</taxon>
        <taxon>metagenomes</taxon>
        <taxon>ecological metagenomes</taxon>
    </lineage>
</organism>